<dbReference type="EMBL" id="CAJVQB010086166">
    <property type="protein sequence ID" value="CAG8847096.1"/>
    <property type="molecule type" value="Genomic_DNA"/>
</dbReference>
<organism evidence="1 2">
    <name type="scientific">Gigaspora margarita</name>
    <dbReference type="NCBI Taxonomy" id="4874"/>
    <lineage>
        <taxon>Eukaryota</taxon>
        <taxon>Fungi</taxon>
        <taxon>Fungi incertae sedis</taxon>
        <taxon>Mucoromycota</taxon>
        <taxon>Glomeromycotina</taxon>
        <taxon>Glomeromycetes</taxon>
        <taxon>Diversisporales</taxon>
        <taxon>Gigasporaceae</taxon>
        <taxon>Gigaspora</taxon>
    </lineage>
</organism>
<feature type="non-terminal residue" evidence="1">
    <location>
        <position position="133"/>
    </location>
</feature>
<accession>A0ABN7X6H0</accession>
<proteinExistence type="predicted"/>
<evidence type="ECO:0000313" key="1">
    <source>
        <dbReference type="EMBL" id="CAG8847096.1"/>
    </source>
</evidence>
<gene>
    <name evidence="1" type="ORF">GMARGA_LOCUS38495</name>
</gene>
<dbReference type="Proteomes" id="UP000789901">
    <property type="component" value="Unassembled WGS sequence"/>
</dbReference>
<keyword evidence="2" id="KW-1185">Reference proteome</keyword>
<sequence>MVPTNLTLYNRNPKIHSNYNYARYGELAEDMVHVISCMENEDTLEEVIKTAIKIIYKKTQPSEEQQRKFIKKYHKKHIQKKIPIRFISEATMGWEDPQSEKQTVPPEDKRNYQYSEKELNIRKWHTEFIKNNR</sequence>
<protein>
    <submittedName>
        <fullName evidence="1">23641_t:CDS:1</fullName>
    </submittedName>
</protein>
<reference evidence="1 2" key="1">
    <citation type="submission" date="2021-06" db="EMBL/GenBank/DDBJ databases">
        <authorList>
            <person name="Kallberg Y."/>
            <person name="Tangrot J."/>
            <person name="Rosling A."/>
        </authorList>
    </citation>
    <scope>NUCLEOTIDE SEQUENCE [LARGE SCALE GENOMIC DNA]</scope>
    <source>
        <strain evidence="1 2">120-4 pot B 10/14</strain>
    </source>
</reference>
<name>A0ABN7X6H0_GIGMA</name>
<comment type="caution">
    <text evidence="1">The sequence shown here is derived from an EMBL/GenBank/DDBJ whole genome shotgun (WGS) entry which is preliminary data.</text>
</comment>
<evidence type="ECO:0000313" key="2">
    <source>
        <dbReference type="Proteomes" id="UP000789901"/>
    </source>
</evidence>